<proteinExistence type="predicted"/>
<name>A0A1V8S7G4_9PEZI</name>
<protein>
    <recommendedName>
        <fullName evidence="2">AB hydrolase-1 domain-containing protein</fullName>
    </recommendedName>
</protein>
<dbReference type="SUPFAM" id="SSF53474">
    <property type="entry name" value="alpha/beta-Hydrolases"/>
    <property type="match status" value="1"/>
</dbReference>
<dbReference type="PRINTS" id="PR00111">
    <property type="entry name" value="ABHYDROLASE"/>
</dbReference>
<evidence type="ECO:0000313" key="3">
    <source>
        <dbReference type="EMBL" id="OQN95072.1"/>
    </source>
</evidence>
<dbReference type="OrthoDB" id="284184at2759"/>
<keyword evidence="4" id="KW-1185">Reference proteome</keyword>
<dbReference type="Pfam" id="PF00561">
    <property type="entry name" value="Abhydrolase_1"/>
    <property type="match status" value="1"/>
</dbReference>
<keyword evidence="1" id="KW-0378">Hydrolase</keyword>
<dbReference type="InterPro" id="IPR029058">
    <property type="entry name" value="AB_hydrolase_fold"/>
</dbReference>
<dbReference type="AlphaFoldDB" id="A0A1V8S7G4"/>
<organism evidence="3 4">
    <name type="scientific">Cryoendolithus antarcticus</name>
    <dbReference type="NCBI Taxonomy" id="1507870"/>
    <lineage>
        <taxon>Eukaryota</taxon>
        <taxon>Fungi</taxon>
        <taxon>Dikarya</taxon>
        <taxon>Ascomycota</taxon>
        <taxon>Pezizomycotina</taxon>
        <taxon>Dothideomycetes</taxon>
        <taxon>Dothideomycetidae</taxon>
        <taxon>Cladosporiales</taxon>
        <taxon>Cladosporiaceae</taxon>
        <taxon>Cryoendolithus</taxon>
    </lineage>
</organism>
<feature type="domain" description="AB hydrolase-1" evidence="2">
    <location>
        <begin position="6"/>
        <end position="81"/>
    </location>
</feature>
<dbReference type="PANTHER" id="PTHR42977:SF3">
    <property type="entry name" value="AB HYDROLASE-1 DOMAIN-CONTAINING PROTEIN"/>
    <property type="match status" value="1"/>
</dbReference>
<dbReference type="InterPro" id="IPR000073">
    <property type="entry name" value="AB_hydrolase_1"/>
</dbReference>
<dbReference type="Gene3D" id="3.40.50.1820">
    <property type="entry name" value="alpha/beta hydrolase"/>
    <property type="match status" value="1"/>
</dbReference>
<reference evidence="4" key="1">
    <citation type="submission" date="2017-03" db="EMBL/GenBank/DDBJ databases">
        <title>Genomes of endolithic fungi from Antarctica.</title>
        <authorList>
            <person name="Coleine C."/>
            <person name="Masonjones S."/>
            <person name="Stajich J.E."/>
        </authorList>
    </citation>
    <scope>NUCLEOTIDE SEQUENCE [LARGE SCALE GENOMIC DNA]</scope>
    <source>
        <strain evidence="4">CCFEE 5527</strain>
    </source>
</reference>
<dbReference type="InParanoid" id="A0A1V8S7G4"/>
<dbReference type="EMBL" id="NAJO01000204">
    <property type="protein sequence ID" value="OQN95072.1"/>
    <property type="molecule type" value="Genomic_DNA"/>
</dbReference>
<sequence length="247" mass="27854">LKQNLSRRVVAPDFFGFGRSDKPRQDSTYNFDFHRNVVLHLIESLQLTNITLVVQDWGGLVGLTLPITDPSRFGRLIIMNTTIGAGAGKSQKVLDWIVYISSIPDLDVADLMGKLGHHLSEDEKRAYRAPFPDDTYKGGVRHFPQMIMIEEDMPGVEVSRDSRSFFETTDTFGKEAIFVACRVQDPILGPHMKSLACMFKHGCYYAEIEEASHFVQEWGDQVAKLAIDVFEMHGNVAGVQEMKPKDM</sequence>
<dbReference type="PANTHER" id="PTHR42977">
    <property type="entry name" value="HYDROLASE-RELATED"/>
    <property type="match status" value="1"/>
</dbReference>
<comment type="caution">
    <text evidence="3">The sequence shown here is derived from an EMBL/GenBank/DDBJ whole genome shotgun (WGS) entry which is preliminary data.</text>
</comment>
<feature type="non-terminal residue" evidence="3">
    <location>
        <position position="1"/>
    </location>
</feature>
<dbReference type="InterPro" id="IPR051340">
    <property type="entry name" value="Haloalkane_dehalogenase"/>
</dbReference>
<dbReference type="Proteomes" id="UP000192596">
    <property type="component" value="Unassembled WGS sequence"/>
</dbReference>
<dbReference type="STRING" id="1507870.A0A1V8S7G4"/>
<dbReference type="GO" id="GO:0004301">
    <property type="term" value="F:epoxide hydrolase activity"/>
    <property type="evidence" value="ECO:0007669"/>
    <property type="project" value="TreeGrafter"/>
</dbReference>
<gene>
    <name evidence="3" type="ORF">B0A48_18907</name>
</gene>
<evidence type="ECO:0000256" key="1">
    <source>
        <dbReference type="ARBA" id="ARBA00022801"/>
    </source>
</evidence>
<evidence type="ECO:0000313" key="4">
    <source>
        <dbReference type="Proteomes" id="UP000192596"/>
    </source>
</evidence>
<accession>A0A1V8S7G4</accession>
<evidence type="ECO:0000259" key="2">
    <source>
        <dbReference type="Pfam" id="PF00561"/>
    </source>
</evidence>